<dbReference type="PANTHER" id="PTHR42760:SF40">
    <property type="entry name" value="3-OXOACYL-[ACYL-CARRIER-PROTEIN] REDUCTASE, CHLOROPLASTIC"/>
    <property type="match status" value="1"/>
</dbReference>
<dbReference type="PANTHER" id="PTHR42760">
    <property type="entry name" value="SHORT-CHAIN DEHYDROGENASES/REDUCTASES FAMILY MEMBER"/>
    <property type="match status" value="1"/>
</dbReference>
<dbReference type="FunFam" id="3.40.50.720:FF:000084">
    <property type="entry name" value="Short-chain dehydrogenase reductase"/>
    <property type="match status" value="1"/>
</dbReference>
<sequence>MVYSIDYSEQNILVTGGSNGIGLAIAQAFLNAGASVSVTGTKETADQYPCNLSAFHYHQAIMEDTASVDALIAAVGPVDVLVNNAGTFVDPPEGLLPEGFDRNMFINLNSVYRLSLGLHPRLAKRPGCIINIASMYSYFGSGSGPAYSASKTGIVGLTKSLAVAYARDGIRVNAIAPGWVRTNLTAGTQANEASSGSILKRTPLARWGEPEEMAGTILFLASSDLAGFVTGVTIPVDGGYSAM</sequence>
<dbReference type="AlphaFoldDB" id="A0A1G7FYP5"/>
<dbReference type="RefSeq" id="WP_093038267.1">
    <property type="nucleotide sequence ID" value="NZ_FMZV01000048.1"/>
</dbReference>
<dbReference type="PRINTS" id="PR00080">
    <property type="entry name" value="SDRFAMILY"/>
</dbReference>
<gene>
    <name evidence="2" type="ORF">SAMN04488239_1482</name>
</gene>
<dbReference type="OrthoDB" id="9796652at2"/>
<keyword evidence="3" id="KW-1185">Reference proteome</keyword>
<evidence type="ECO:0000313" key="3">
    <source>
        <dbReference type="Proteomes" id="UP000199628"/>
    </source>
</evidence>
<dbReference type="GO" id="GO:0016616">
    <property type="term" value="F:oxidoreductase activity, acting on the CH-OH group of donors, NAD or NADP as acceptor"/>
    <property type="evidence" value="ECO:0007669"/>
    <property type="project" value="TreeGrafter"/>
</dbReference>
<dbReference type="SUPFAM" id="SSF51735">
    <property type="entry name" value="NAD(P)-binding Rossmann-fold domains"/>
    <property type="match status" value="1"/>
</dbReference>
<dbReference type="GO" id="GO:0030497">
    <property type="term" value="P:fatty acid elongation"/>
    <property type="evidence" value="ECO:0007669"/>
    <property type="project" value="TreeGrafter"/>
</dbReference>
<organism evidence="2 3">
    <name type="scientific">Ruegeria marina</name>
    <dbReference type="NCBI Taxonomy" id="639004"/>
    <lineage>
        <taxon>Bacteria</taxon>
        <taxon>Pseudomonadati</taxon>
        <taxon>Pseudomonadota</taxon>
        <taxon>Alphaproteobacteria</taxon>
        <taxon>Rhodobacterales</taxon>
        <taxon>Roseobacteraceae</taxon>
        <taxon>Ruegeria</taxon>
    </lineage>
</organism>
<comment type="similarity">
    <text evidence="1">Belongs to the short-chain dehydrogenases/reductases (SDR) family.</text>
</comment>
<protein>
    <submittedName>
        <fullName evidence="2">NAD(P)-dependent dehydrogenase, short-chain alcohol dehydrogenase family</fullName>
    </submittedName>
</protein>
<dbReference type="InterPro" id="IPR002347">
    <property type="entry name" value="SDR_fam"/>
</dbReference>
<name>A0A1G7FYP5_9RHOB</name>
<reference evidence="3" key="1">
    <citation type="submission" date="2016-10" db="EMBL/GenBank/DDBJ databases">
        <authorList>
            <person name="Varghese N."/>
            <person name="Submissions S."/>
        </authorList>
    </citation>
    <scope>NUCLEOTIDE SEQUENCE [LARGE SCALE GENOMIC DNA]</scope>
    <source>
        <strain evidence="3">CGMCC 1.9108</strain>
    </source>
</reference>
<evidence type="ECO:0000313" key="2">
    <source>
        <dbReference type="EMBL" id="SDE81048.1"/>
    </source>
</evidence>
<accession>A0A1G7FYP5</accession>
<dbReference type="EMBL" id="FMZV01000048">
    <property type="protein sequence ID" value="SDE81048.1"/>
    <property type="molecule type" value="Genomic_DNA"/>
</dbReference>
<dbReference type="Proteomes" id="UP000199628">
    <property type="component" value="Unassembled WGS sequence"/>
</dbReference>
<dbReference type="Pfam" id="PF13561">
    <property type="entry name" value="adh_short_C2"/>
    <property type="match status" value="1"/>
</dbReference>
<dbReference type="STRING" id="639004.SAMN04488239_1482"/>
<dbReference type="InterPro" id="IPR036291">
    <property type="entry name" value="NAD(P)-bd_dom_sf"/>
</dbReference>
<dbReference type="InterPro" id="IPR020904">
    <property type="entry name" value="Sc_DH/Rdtase_CS"/>
</dbReference>
<dbReference type="PROSITE" id="PS00061">
    <property type="entry name" value="ADH_SHORT"/>
    <property type="match status" value="1"/>
</dbReference>
<proteinExistence type="inferred from homology"/>
<evidence type="ECO:0000256" key="1">
    <source>
        <dbReference type="ARBA" id="ARBA00006484"/>
    </source>
</evidence>
<dbReference type="PRINTS" id="PR00081">
    <property type="entry name" value="GDHRDH"/>
</dbReference>
<dbReference type="Gene3D" id="3.40.50.720">
    <property type="entry name" value="NAD(P)-binding Rossmann-like Domain"/>
    <property type="match status" value="1"/>
</dbReference>